<protein>
    <submittedName>
        <fullName evidence="2">Uncharacterized protein</fullName>
    </submittedName>
</protein>
<dbReference type="AlphaFoldDB" id="A0A6J4QV39"/>
<feature type="non-terminal residue" evidence="2">
    <location>
        <position position="1"/>
    </location>
</feature>
<feature type="non-terminal residue" evidence="2">
    <location>
        <position position="49"/>
    </location>
</feature>
<sequence length="49" mass="5257">GPRRRRRRRAAPQRCQGVRQGRPDCPRAGGACRAHGGTGDGAAGTEERM</sequence>
<accession>A0A6J4QV39</accession>
<dbReference type="EMBL" id="CADCUW010000683">
    <property type="protein sequence ID" value="CAA9455803.1"/>
    <property type="molecule type" value="Genomic_DNA"/>
</dbReference>
<feature type="compositionally biased region" description="Basic residues" evidence="1">
    <location>
        <begin position="1"/>
        <end position="11"/>
    </location>
</feature>
<evidence type="ECO:0000256" key="1">
    <source>
        <dbReference type="SAM" id="MobiDB-lite"/>
    </source>
</evidence>
<evidence type="ECO:0000313" key="2">
    <source>
        <dbReference type="EMBL" id="CAA9455803.1"/>
    </source>
</evidence>
<feature type="region of interest" description="Disordered" evidence="1">
    <location>
        <begin position="1"/>
        <end position="49"/>
    </location>
</feature>
<organism evidence="2">
    <name type="scientific">uncultured Rubrobacteraceae bacterium</name>
    <dbReference type="NCBI Taxonomy" id="349277"/>
    <lineage>
        <taxon>Bacteria</taxon>
        <taxon>Bacillati</taxon>
        <taxon>Actinomycetota</taxon>
        <taxon>Rubrobacteria</taxon>
        <taxon>Rubrobacterales</taxon>
        <taxon>Rubrobacteraceae</taxon>
        <taxon>environmental samples</taxon>
    </lineage>
</organism>
<gene>
    <name evidence="2" type="ORF">AVDCRST_MAG01-01-5170</name>
</gene>
<reference evidence="2" key="1">
    <citation type="submission" date="2020-02" db="EMBL/GenBank/DDBJ databases">
        <authorList>
            <person name="Meier V. D."/>
        </authorList>
    </citation>
    <scope>NUCLEOTIDE SEQUENCE</scope>
    <source>
        <strain evidence="2">AVDCRST_MAG01</strain>
    </source>
</reference>
<name>A0A6J4QV39_9ACTN</name>
<proteinExistence type="predicted"/>